<evidence type="ECO:0000313" key="2">
    <source>
        <dbReference type="Proteomes" id="UP000281391"/>
    </source>
</evidence>
<name>A0A447L0H6_SEROD</name>
<sequence>MTNRQLTRQQFTDLILGREVTIAEIESTISAKYPECAIGARAISGRLSQLENSPHAVLQKRLQRSGSTRVSVYSLLSVAPEFFKLNHRSAGDFKVTKHKPKVEKTRYRVPMHPVEISY</sequence>
<dbReference type="AlphaFoldDB" id="A0A447L0H6"/>
<organism evidence="1 2">
    <name type="scientific">Serratia odorifera</name>
    <dbReference type="NCBI Taxonomy" id="618"/>
    <lineage>
        <taxon>Bacteria</taxon>
        <taxon>Pseudomonadati</taxon>
        <taxon>Pseudomonadota</taxon>
        <taxon>Gammaproteobacteria</taxon>
        <taxon>Enterobacterales</taxon>
        <taxon>Yersiniaceae</taxon>
        <taxon>Serratia</taxon>
    </lineage>
</organism>
<protein>
    <recommendedName>
        <fullName evidence="3">Transcriptional regulator</fullName>
    </recommendedName>
</protein>
<proteinExistence type="predicted"/>
<dbReference type="KEGG" id="sof:NCTC11214_04841"/>
<dbReference type="EMBL" id="LR134117">
    <property type="protein sequence ID" value="VDZ64174.1"/>
    <property type="molecule type" value="Genomic_DNA"/>
</dbReference>
<evidence type="ECO:0000313" key="1">
    <source>
        <dbReference type="EMBL" id="VDZ64174.1"/>
    </source>
</evidence>
<gene>
    <name evidence="1" type="ORF">NCTC11214_04841</name>
</gene>
<evidence type="ECO:0008006" key="3">
    <source>
        <dbReference type="Google" id="ProtNLM"/>
    </source>
</evidence>
<dbReference type="RefSeq" id="WP_004964090.1">
    <property type="nucleotide sequence ID" value="NZ_LR134117.1"/>
</dbReference>
<reference evidence="1 2" key="1">
    <citation type="submission" date="2018-12" db="EMBL/GenBank/DDBJ databases">
        <authorList>
            <consortium name="Pathogen Informatics"/>
        </authorList>
    </citation>
    <scope>NUCLEOTIDE SEQUENCE [LARGE SCALE GENOMIC DNA]</scope>
    <source>
        <strain evidence="1 2">NCTC11214</strain>
    </source>
</reference>
<dbReference type="Proteomes" id="UP000281391">
    <property type="component" value="Chromosome"/>
</dbReference>
<accession>A0A447L0H6</accession>